<keyword evidence="3" id="KW-0285">Flavoprotein</keyword>
<dbReference type="PANTHER" id="PTHR11748">
    <property type="entry name" value="D-LACTATE DEHYDROGENASE"/>
    <property type="match status" value="1"/>
</dbReference>
<keyword evidence="4" id="KW-0274">FAD</keyword>
<keyword evidence="5" id="KW-0560">Oxidoreductase</keyword>
<feature type="domain" description="FAD-binding oxidoreductase/transferase type 4 C-terminal" evidence="7">
    <location>
        <begin position="8"/>
        <end position="100"/>
    </location>
</feature>
<dbReference type="GO" id="GO:0008720">
    <property type="term" value="F:D-lactate dehydrogenase (NAD+) activity"/>
    <property type="evidence" value="ECO:0007669"/>
    <property type="project" value="TreeGrafter"/>
</dbReference>
<evidence type="ECO:0000313" key="9">
    <source>
        <dbReference type="Proteomes" id="UP000678499"/>
    </source>
</evidence>
<dbReference type="Pfam" id="PF02913">
    <property type="entry name" value="FAD-oxidase_C"/>
    <property type="match status" value="1"/>
</dbReference>
<dbReference type="FunFam" id="3.30.70.2740:FF:000001">
    <property type="entry name" value="D-lactate dehydrogenase mitochondrial"/>
    <property type="match status" value="1"/>
</dbReference>
<protein>
    <recommendedName>
        <fullName evidence="6">D-lactate dehydrogenase (cytochrome)</fullName>
        <ecNumber evidence="6">1.1.2.4</ecNumber>
    </recommendedName>
</protein>
<dbReference type="InterPro" id="IPR016171">
    <property type="entry name" value="Vanillyl_alc_oxidase_C-sub2"/>
</dbReference>
<dbReference type="SUPFAM" id="SSF55103">
    <property type="entry name" value="FAD-linked oxidases, C-terminal domain"/>
    <property type="match status" value="1"/>
</dbReference>
<feature type="non-terminal residue" evidence="8">
    <location>
        <position position="1"/>
    </location>
</feature>
<keyword evidence="9" id="KW-1185">Reference proteome</keyword>
<dbReference type="InterPro" id="IPR004113">
    <property type="entry name" value="FAD-bd_oxidored_4_C"/>
</dbReference>
<evidence type="ECO:0000256" key="1">
    <source>
        <dbReference type="ARBA" id="ARBA00001974"/>
    </source>
</evidence>
<evidence type="ECO:0000256" key="6">
    <source>
        <dbReference type="ARBA" id="ARBA00038897"/>
    </source>
</evidence>
<dbReference type="OrthoDB" id="5332616at2759"/>
<proteinExistence type="inferred from homology"/>
<evidence type="ECO:0000256" key="5">
    <source>
        <dbReference type="ARBA" id="ARBA00023002"/>
    </source>
</evidence>
<evidence type="ECO:0000259" key="7">
    <source>
        <dbReference type="Pfam" id="PF02913"/>
    </source>
</evidence>
<evidence type="ECO:0000256" key="3">
    <source>
        <dbReference type="ARBA" id="ARBA00022630"/>
    </source>
</evidence>
<evidence type="ECO:0000256" key="2">
    <source>
        <dbReference type="ARBA" id="ARBA00008000"/>
    </source>
</evidence>
<dbReference type="GO" id="GO:0005739">
    <property type="term" value="C:mitochondrion"/>
    <property type="evidence" value="ECO:0007669"/>
    <property type="project" value="TreeGrafter"/>
</dbReference>
<comment type="similarity">
    <text evidence="2">Belongs to the FAD-binding oxidoreductase/transferase type 4 family.</text>
</comment>
<dbReference type="Gene3D" id="1.10.45.10">
    <property type="entry name" value="Vanillyl-alcohol Oxidase, Chain A, domain 4"/>
    <property type="match status" value="1"/>
</dbReference>
<sequence>HDFNVSGLSGPILGHVGDGNFHSFVMFDPEDDSQLKAARELASRMARRALALKGTCTGEHGVGWGKKPYLDEELGGVNVDVMRQIKAALDPKNLMNPGKVF</sequence>
<dbReference type="FunFam" id="1.10.45.10:FF:000001">
    <property type="entry name" value="D-lactate dehydrogenase mitochondrial"/>
    <property type="match status" value="1"/>
</dbReference>
<comment type="cofactor">
    <cofactor evidence="1">
        <name>FAD</name>
        <dbReference type="ChEBI" id="CHEBI:57692"/>
    </cofactor>
</comment>
<evidence type="ECO:0000256" key="4">
    <source>
        <dbReference type="ARBA" id="ARBA00022827"/>
    </source>
</evidence>
<dbReference type="PANTHER" id="PTHR11748:SF111">
    <property type="entry name" value="D-LACTATE DEHYDROGENASE, MITOCHONDRIAL-RELATED"/>
    <property type="match status" value="1"/>
</dbReference>
<accession>A0A7R9C3G8</accession>
<dbReference type="AlphaFoldDB" id="A0A7R9C3G8"/>
<dbReference type="EMBL" id="OA895731">
    <property type="protein sequence ID" value="CAD7285344.1"/>
    <property type="molecule type" value="Genomic_DNA"/>
</dbReference>
<reference evidence="8" key="1">
    <citation type="submission" date="2020-11" db="EMBL/GenBank/DDBJ databases">
        <authorList>
            <person name="Tran Van P."/>
        </authorList>
    </citation>
    <scope>NUCLEOTIDE SEQUENCE</scope>
</reference>
<dbReference type="EC" id="1.1.2.4" evidence="6"/>
<dbReference type="InterPro" id="IPR016164">
    <property type="entry name" value="FAD-linked_Oxase-like_C"/>
</dbReference>
<name>A0A7R9C3G8_9CRUS</name>
<evidence type="ECO:0000313" key="8">
    <source>
        <dbReference type="EMBL" id="CAD7285344.1"/>
    </source>
</evidence>
<dbReference type="EMBL" id="CAJPEX010013694">
    <property type="protein sequence ID" value="CAG0925496.1"/>
    <property type="molecule type" value="Genomic_DNA"/>
</dbReference>
<dbReference type="Gene3D" id="3.30.70.2740">
    <property type="match status" value="1"/>
</dbReference>
<dbReference type="GO" id="GO:1903457">
    <property type="term" value="P:lactate catabolic process"/>
    <property type="evidence" value="ECO:0007669"/>
    <property type="project" value="TreeGrafter"/>
</dbReference>
<dbReference type="Proteomes" id="UP000678499">
    <property type="component" value="Unassembled WGS sequence"/>
</dbReference>
<gene>
    <name evidence="8" type="ORF">NMOB1V02_LOCUS12946</name>
</gene>
<dbReference type="GO" id="GO:0050660">
    <property type="term" value="F:flavin adenine dinucleotide binding"/>
    <property type="evidence" value="ECO:0007669"/>
    <property type="project" value="InterPro"/>
</dbReference>
<dbReference type="GO" id="GO:0004458">
    <property type="term" value="F:D-lactate dehydrogenase (cytochrome) activity"/>
    <property type="evidence" value="ECO:0007669"/>
    <property type="project" value="UniProtKB-EC"/>
</dbReference>
<organism evidence="8">
    <name type="scientific">Notodromas monacha</name>
    <dbReference type="NCBI Taxonomy" id="399045"/>
    <lineage>
        <taxon>Eukaryota</taxon>
        <taxon>Metazoa</taxon>
        <taxon>Ecdysozoa</taxon>
        <taxon>Arthropoda</taxon>
        <taxon>Crustacea</taxon>
        <taxon>Oligostraca</taxon>
        <taxon>Ostracoda</taxon>
        <taxon>Podocopa</taxon>
        <taxon>Podocopida</taxon>
        <taxon>Cypridocopina</taxon>
        <taxon>Cypridoidea</taxon>
        <taxon>Cyprididae</taxon>
        <taxon>Notodromas</taxon>
    </lineage>
</organism>